<name>A0AC58S550_TOBAC</name>
<reference evidence="2" key="2">
    <citation type="submission" date="2025-08" db="UniProtKB">
        <authorList>
            <consortium name="RefSeq"/>
        </authorList>
    </citation>
    <scope>IDENTIFICATION</scope>
    <source>
        <tissue evidence="2">Leaf</tissue>
    </source>
</reference>
<reference evidence="1" key="1">
    <citation type="journal article" date="2014" name="Nat. Commun.">
        <title>The tobacco genome sequence and its comparison with those of tomato and potato.</title>
        <authorList>
            <person name="Sierro N."/>
            <person name="Battey J.N."/>
            <person name="Ouadi S."/>
            <person name="Bakaher N."/>
            <person name="Bovet L."/>
            <person name="Willig A."/>
            <person name="Goepfert S."/>
            <person name="Peitsch M.C."/>
            <person name="Ivanov N.V."/>
        </authorList>
    </citation>
    <scope>NUCLEOTIDE SEQUENCE [LARGE SCALE GENOMIC DNA]</scope>
</reference>
<dbReference type="Proteomes" id="UP000790787">
    <property type="component" value="Chromosome 10"/>
</dbReference>
<evidence type="ECO:0000313" key="1">
    <source>
        <dbReference type="Proteomes" id="UP000790787"/>
    </source>
</evidence>
<dbReference type="RefSeq" id="XP_075080103.1">
    <property type="nucleotide sequence ID" value="XM_075224002.1"/>
</dbReference>
<organism evidence="1 2">
    <name type="scientific">Nicotiana tabacum</name>
    <name type="common">Common tobacco</name>
    <dbReference type="NCBI Taxonomy" id="4097"/>
    <lineage>
        <taxon>Eukaryota</taxon>
        <taxon>Viridiplantae</taxon>
        <taxon>Streptophyta</taxon>
        <taxon>Embryophyta</taxon>
        <taxon>Tracheophyta</taxon>
        <taxon>Spermatophyta</taxon>
        <taxon>Magnoliopsida</taxon>
        <taxon>eudicotyledons</taxon>
        <taxon>Gunneridae</taxon>
        <taxon>Pentapetalae</taxon>
        <taxon>asterids</taxon>
        <taxon>lamiids</taxon>
        <taxon>Solanales</taxon>
        <taxon>Solanaceae</taxon>
        <taxon>Nicotianoideae</taxon>
        <taxon>Nicotianeae</taxon>
        <taxon>Nicotiana</taxon>
    </lineage>
</organism>
<proteinExistence type="predicted"/>
<sequence length="167" mass="18894">METPHHWPSLCYKIERLKPVQTWRQIQWHPPPHGKVKINTDGSYIKESGKASIGGNNRDEEGNCIMAFAMWIDCDSHNMAEARATEFGGKWCNQFGFTNFVLELDSNIIVIMVNQDGNKNMKLKMVVERITSLVQYANATVHHCFREDNQVADALAKTASISGTNLI</sequence>
<keyword evidence="1" id="KW-1185">Reference proteome</keyword>
<gene>
    <name evidence="2" type="primary">LOC142165450</name>
</gene>
<protein>
    <submittedName>
        <fullName evidence="2">Uncharacterized protein LOC142165450</fullName>
    </submittedName>
</protein>
<accession>A0AC58S550</accession>
<evidence type="ECO:0000313" key="2">
    <source>
        <dbReference type="RefSeq" id="XP_075080103.1"/>
    </source>
</evidence>